<reference evidence="1" key="1">
    <citation type="submission" date="2021-06" db="EMBL/GenBank/DDBJ databases">
        <authorList>
            <person name="Kallberg Y."/>
            <person name="Tangrot J."/>
            <person name="Rosling A."/>
        </authorList>
    </citation>
    <scope>NUCLEOTIDE SEQUENCE</scope>
    <source>
        <strain evidence="1">MA461A</strain>
    </source>
</reference>
<comment type="caution">
    <text evidence="1">The sequence shown here is derived from an EMBL/GenBank/DDBJ whole genome shotgun (WGS) entry which is preliminary data.</text>
</comment>
<gene>
    <name evidence="1" type="ORF">RPERSI_LOCUS6332</name>
</gene>
<accession>A0ACA9MVB7</accession>
<sequence>YDSVLVTSDQHEVDKFIVKEHSHQLCNALPVPLFRVFVGLEDEMYYPQTIVDSHKTTDISYFLIRDIIDDIIEIYEINRKECTKYLKDLAYNFASGTFVEKDTTTSITKSETKVKDEPDIKIEPDMDTFPNNWGVDDSKEANASSISNQGIVGYKLEQIIVEEFYLIALALWMLNVATDFGIGLLIILVTLDLCGTGKIGRQLYSWTHCIQKSTIPEEFFVLFPAAEPTTNFRYEDPDHYLNNFATSLISKLRNKNSNSEIQTHLEEVGKSFPDLPAKEKEQTIRDLFVQCVLMLGSKSFSHVLNVIERYLLILQSLNETPEARLHTVKIVAEFWVNNTQFLGILLDKLLNYRVIDAISVISWLFTDEMEKDIARSYMWEIMKNTINKVISRVKQVTSKRETVLNPQSEVGVQGIDITSEEDKKINAQELHTVESTLNAVTREQKEVLLKIAQMFVNLLDTANIDISCDHGDYSYYTGHQSMHSECD</sequence>
<evidence type="ECO:0000313" key="2">
    <source>
        <dbReference type="Proteomes" id="UP000789920"/>
    </source>
</evidence>
<keyword evidence="2" id="KW-1185">Reference proteome</keyword>
<evidence type="ECO:0000313" key="1">
    <source>
        <dbReference type="EMBL" id="CAG8611646.1"/>
    </source>
</evidence>
<dbReference type="Proteomes" id="UP000789920">
    <property type="component" value="Unassembled WGS sequence"/>
</dbReference>
<dbReference type="EMBL" id="CAJVQC010010008">
    <property type="protein sequence ID" value="CAG8611646.1"/>
    <property type="molecule type" value="Genomic_DNA"/>
</dbReference>
<organism evidence="1 2">
    <name type="scientific">Racocetra persica</name>
    <dbReference type="NCBI Taxonomy" id="160502"/>
    <lineage>
        <taxon>Eukaryota</taxon>
        <taxon>Fungi</taxon>
        <taxon>Fungi incertae sedis</taxon>
        <taxon>Mucoromycota</taxon>
        <taxon>Glomeromycotina</taxon>
        <taxon>Glomeromycetes</taxon>
        <taxon>Diversisporales</taxon>
        <taxon>Gigasporaceae</taxon>
        <taxon>Racocetra</taxon>
    </lineage>
</organism>
<protein>
    <submittedName>
        <fullName evidence="1">30997_t:CDS:1</fullName>
    </submittedName>
</protein>
<proteinExistence type="predicted"/>
<feature type="non-terminal residue" evidence="1">
    <location>
        <position position="1"/>
    </location>
</feature>
<name>A0ACA9MVB7_9GLOM</name>